<evidence type="ECO:0000313" key="4">
    <source>
        <dbReference type="Proteomes" id="UP000509327"/>
    </source>
</evidence>
<reference evidence="1 3" key="1">
    <citation type="submission" date="2018-06" db="EMBL/GenBank/DDBJ databases">
        <title>Genomic Encyclopedia of Type Strains, Phase III (KMG-III): the genomes of soil and plant-associated and newly described type strains.</title>
        <authorList>
            <person name="Whitman W."/>
        </authorList>
    </citation>
    <scope>NUCLEOTIDE SEQUENCE [LARGE SCALE GENOMIC DNA]</scope>
    <source>
        <strain evidence="1 3">CECT 7022</strain>
    </source>
</reference>
<evidence type="ECO:0000313" key="1">
    <source>
        <dbReference type="EMBL" id="PYE51602.1"/>
    </source>
</evidence>
<reference evidence="2 4" key="2">
    <citation type="submission" date="2020-06" db="EMBL/GenBank/DDBJ databases">
        <title>Complete genome of Paenibacillus barcinonensis KACC11450.</title>
        <authorList>
            <person name="Kim M."/>
            <person name="Park Y.-J."/>
            <person name="Shin J.-H."/>
        </authorList>
    </citation>
    <scope>NUCLEOTIDE SEQUENCE [LARGE SCALE GENOMIC DNA]</scope>
    <source>
        <strain evidence="2 4">KACC11450</strain>
    </source>
</reference>
<protein>
    <submittedName>
        <fullName evidence="1">Uncharacterized protein</fullName>
    </submittedName>
</protein>
<dbReference type="Proteomes" id="UP000509327">
    <property type="component" value="Chromosome"/>
</dbReference>
<dbReference type="Proteomes" id="UP000247790">
    <property type="component" value="Unassembled WGS sequence"/>
</dbReference>
<gene>
    <name evidence="1" type="ORF">DFQ00_102397</name>
    <name evidence="2" type="ORF">HUB98_06185</name>
</gene>
<sequence length="69" mass="8069">MEIVSFLIFSKDYGLVSVKHELVHMKEIVEKIEWAKVEVWKNGQRQNVVLSDVYSIDELMGFASFYVSE</sequence>
<keyword evidence="4" id="KW-1185">Reference proteome</keyword>
<organism evidence="1 3">
    <name type="scientific">Paenibacillus barcinonensis</name>
    <dbReference type="NCBI Taxonomy" id="198119"/>
    <lineage>
        <taxon>Bacteria</taxon>
        <taxon>Bacillati</taxon>
        <taxon>Bacillota</taxon>
        <taxon>Bacilli</taxon>
        <taxon>Bacillales</taxon>
        <taxon>Paenibacillaceae</taxon>
        <taxon>Paenibacillus</taxon>
    </lineage>
</organism>
<dbReference type="EMBL" id="QJSW01000002">
    <property type="protein sequence ID" value="PYE51602.1"/>
    <property type="molecule type" value="Genomic_DNA"/>
</dbReference>
<name>A0A2V4VDE4_PAEBA</name>
<proteinExistence type="predicted"/>
<evidence type="ECO:0000313" key="3">
    <source>
        <dbReference type="Proteomes" id="UP000247790"/>
    </source>
</evidence>
<accession>A0A2V4VDE4</accession>
<dbReference type="EMBL" id="CP054614">
    <property type="protein sequence ID" value="QKS55969.1"/>
    <property type="molecule type" value="Genomic_DNA"/>
</dbReference>
<evidence type="ECO:0000313" key="2">
    <source>
        <dbReference type="EMBL" id="QKS55969.1"/>
    </source>
</evidence>
<dbReference type="AlphaFoldDB" id="A0A2V4VDE4"/>
<dbReference type="RefSeq" id="WP_110894750.1">
    <property type="nucleotide sequence ID" value="NZ_CP054614.1"/>
</dbReference>